<keyword evidence="8" id="KW-0597">Phosphoprotein</keyword>
<feature type="domain" description="ATP-sulfurylase PUA-like" evidence="11">
    <location>
        <begin position="45"/>
        <end position="123"/>
    </location>
</feature>
<dbReference type="GO" id="GO:0070814">
    <property type="term" value="P:hydrogen sulfide biosynthetic process"/>
    <property type="evidence" value="ECO:0007669"/>
    <property type="project" value="UniProtKB-UniRule"/>
</dbReference>
<dbReference type="HAMAP" id="MF_00065">
    <property type="entry name" value="Adenylyl_sulf_kinase"/>
    <property type="match status" value="1"/>
</dbReference>
<dbReference type="GO" id="GO:0004020">
    <property type="term" value="F:adenylylsulfate kinase activity"/>
    <property type="evidence" value="ECO:0007669"/>
    <property type="project" value="UniProtKB-UniRule"/>
</dbReference>
<evidence type="ECO:0000313" key="12">
    <source>
        <dbReference type="EMBL" id="SFS73438.1"/>
    </source>
</evidence>
<protein>
    <recommendedName>
        <fullName evidence="4 8">Adenylyl-sulfate kinase</fullName>
        <ecNumber evidence="4 8">2.7.1.25</ecNumber>
    </recommendedName>
    <alternativeName>
        <fullName evidence="8">APS kinase</fullName>
    </alternativeName>
    <alternativeName>
        <fullName evidence="8">ATP adenosine-5'-phosphosulfate 3'-phosphotransferase</fullName>
    </alternativeName>
    <alternativeName>
        <fullName evidence="8">Adenosine-5'-phosphosulfate kinase</fullName>
    </alternativeName>
</protein>
<dbReference type="InterPro" id="IPR025980">
    <property type="entry name" value="ATP-Sase_PUA-like_dom"/>
</dbReference>
<evidence type="ECO:0000256" key="3">
    <source>
        <dbReference type="ARBA" id="ARBA00004806"/>
    </source>
</evidence>
<dbReference type="GO" id="GO:0005524">
    <property type="term" value="F:ATP binding"/>
    <property type="evidence" value="ECO:0007669"/>
    <property type="project" value="UniProtKB-UniRule"/>
</dbReference>
<feature type="binding site" evidence="8">
    <location>
        <begin position="340"/>
        <end position="347"/>
    </location>
    <ligand>
        <name>ATP</name>
        <dbReference type="ChEBI" id="CHEBI:30616"/>
    </ligand>
</feature>
<dbReference type="STRING" id="95161.SAMN05660874_03002"/>
<dbReference type="NCBIfam" id="TIGR00455">
    <property type="entry name" value="apsK"/>
    <property type="match status" value="1"/>
</dbReference>
<dbReference type="GO" id="GO:0010134">
    <property type="term" value="P:sulfate assimilation via adenylyl sulfate reduction"/>
    <property type="evidence" value="ECO:0007669"/>
    <property type="project" value="TreeGrafter"/>
</dbReference>
<evidence type="ECO:0000256" key="2">
    <source>
        <dbReference type="ARBA" id="ARBA00002632"/>
    </source>
</evidence>
<comment type="similarity">
    <text evidence="8">Belongs to the APS kinase family.</text>
</comment>
<comment type="function">
    <text evidence="2 8">Catalyzes the synthesis of activated sulfate.</text>
</comment>
<dbReference type="EC" id="2.7.1.25" evidence="4 8"/>
<dbReference type="NCBIfam" id="NF003013">
    <property type="entry name" value="PRK03846.1"/>
    <property type="match status" value="1"/>
</dbReference>
<gene>
    <name evidence="8" type="primary">cysC</name>
    <name evidence="12" type="ORF">SAMN05660874_03002</name>
</gene>
<dbReference type="CDD" id="cd02027">
    <property type="entry name" value="APSK"/>
    <property type="match status" value="1"/>
</dbReference>
<evidence type="ECO:0000259" key="11">
    <source>
        <dbReference type="Pfam" id="PF14306"/>
    </source>
</evidence>
<evidence type="ECO:0000313" key="13">
    <source>
        <dbReference type="Proteomes" id="UP000198852"/>
    </source>
</evidence>
<dbReference type="OrthoDB" id="9804504at2"/>
<evidence type="ECO:0000256" key="1">
    <source>
        <dbReference type="ARBA" id="ARBA00001823"/>
    </source>
</evidence>
<dbReference type="Pfam" id="PF14306">
    <property type="entry name" value="PUA_2"/>
    <property type="match status" value="1"/>
</dbReference>
<keyword evidence="12" id="KW-0548">Nucleotidyltransferase</keyword>
<evidence type="ECO:0000256" key="8">
    <source>
        <dbReference type="HAMAP-Rule" id="MF_00065"/>
    </source>
</evidence>
<feature type="region of interest" description="Disordered" evidence="9">
    <location>
        <begin position="1"/>
        <end position="35"/>
    </location>
</feature>
<name>A0A1I6S9L2_9PSEU</name>
<accession>A0A1I6S9L2</accession>
<dbReference type="SUPFAM" id="SSF88697">
    <property type="entry name" value="PUA domain-like"/>
    <property type="match status" value="1"/>
</dbReference>
<dbReference type="UniPathway" id="UPA00140">
    <property type="reaction ID" value="UER00205"/>
</dbReference>
<dbReference type="Gene3D" id="3.40.50.300">
    <property type="entry name" value="P-loop containing nucleotide triphosphate hydrolases"/>
    <property type="match status" value="1"/>
</dbReference>
<feature type="compositionally biased region" description="Basic and acidic residues" evidence="9">
    <location>
        <begin position="1"/>
        <end position="10"/>
    </location>
</feature>
<dbReference type="GO" id="GO:0019379">
    <property type="term" value="P:sulfate assimilation, phosphoadenylyl sulfate reduction by phosphoadenylyl-sulfate reductase (thioredoxin)"/>
    <property type="evidence" value="ECO:0007669"/>
    <property type="project" value="TreeGrafter"/>
</dbReference>
<keyword evidence="6 8" id="KW-0547">Nucleotide-binding</keyword>
<dbReference type="GO" id="GO:0005737">
    <property type="term" value="C:cytoplasm"/>
    <property type="evidence" value="ECO:0007669"/>
    <property type="project" value="TreeGrafter"/>
</dbReference>
<proteinExistence type="inferred from homology"/>
<keyword evidence="7 8" id="KW-0067">ATP-binding</keyword>
<evidence type="ECO:0000256" key="4">
    <source>
        <dbReference type="ARBA" id="ARBA00012121"/>
    </source>
</evidence>
<dbReference type="InterPro" id="IPR015947">
    <property type="entry name" value="PUA-like_sf"/>
</dbReference>
<evidence type="ECO:0000256" key="9">
    <source>
        <dbReference type="SAM" id="MobiDB-lite"/>
    </source>
</evidence>
<dbReference type="GO" id="GO:0004781">
    <property type="term" value="F:sulfate adenylyltransferase (ATP) activity"/>
    <property type="evidence" value="ECO:0007669"/>
    <property type="project" value="TreeGrafter"/>
</dbReference>
<sequence length="513" mass="55577">MDRFVPELRTEVPVSANGTDADHSGGNAEAPAGPQRRATWIPEPAQLSDVELLLDGAFAPLRGFLSADEVESVRTRQRLTADLAWPEPITLDVPEEIAAADEIELRDAEGAPVAVVRNERPWADEAGWHAAGPVLAAEEPTGVLRRLRPPADRVRSGLPDGPVLGVLPSAPLHHRELAQIRQTAAELGAHVLLLPRMTGPRPEALVQSVLVARPELPEGSTIVPVPLVHRADPKRDALLTAHVAAAYGATHLLSEAALDQAPIPVLEPPEVVRDRSDRWLPAADVAPADSLPGLSDERLRELLDAGEELPGWFTTPAIAEQQRRLHPPLVARGFTVLFTGLSGAGKSTLARALRDELSCHDHRAVTLLDGDVVRRTLCEGLGFSAEDRSRNVRRIGYVAAEITRHGGAAICAPIAPYHADRDAVRRMVRETGGFVLVHVATPLRECERRDRKGLYRQARSGSIPEFTGVSAPYEVPDDADLVLDTSALSQDEAVERVVALLRERGWVRSWTSV</sequence>
<dbReference type="SUPFAM" id="SSF52374">
    <property type="entry name" value="Nucleotidylyl transferase"/>
    <property type="match status" value="1"/>
</dbReference>
<dbReference type="Pfam" id="PF01583">
    <property type="entry name" value="APS_kinase"/>
    <property type="match status" value="1"/>
</dbReference>
<dbReference type="PANTHER" id="PTHR42700:SF1">
    <property type="entry name" value="SULFATE ADENYLYLTRANSFERASE"/>
    <property type="match status" value="1"/>
</dbReference>
<feature type="domain" description="APS kinase" evidence="10">
    <location>
        <begin position="332"/>
        <end position="484"/>
    </location>
</feature>
<dbReference type="AlphaFoldDB" id="A0A1I6S9L2"/>
<dbReference type="SUPFAM" id="SSF52540">
    <property type="entry name" value="P-loop containing nucleoside triphosphate hydrolases"/>
    <property type="match status" value="1"/>
</dbReference>
<dbReference type="Proteomes" id="UP000198852">
    <property type="component" value="Unassembled WGS sequence"/>
</dbReference>
<keyword evidence="13" id="KW-1185">Reference proteome</keyword>
<dbReference type="PANTHER" id="PTHR42700">
    <property type="entry name" value="SULFATE ADENYLYLTRANSFERASE"/>
    <property type="match status" value="1"/>
</dbReference>
<dbReference type="InterPro" id="IPR002891">
    <property type="entry name" value="APS"/>
</dbReference>
<dbReference type="InterPro" id="IPR059117">
    <property type="entry name" value="APS_kinase_dom"/>
</dbReference>
<dbReference type="Gene3D" id="3.10.400.10">
    <property type="entry name" value="Sulfate adenylyltransferase"/>
    <property type="match status" value="1"/>
</dbReference>
<evidence type="ECO:0000256" key="6">
    <source>
        <dbReference type="ARBA" id="ARBA00022741"/>
    </source>
</evidence>
<comment type="catalytic activity">
    <reaction evidence="1 8">
        <text>adenosine 5'-phosphosulfate + ATP = 3'-phosphoadenylyl sulfate + ADP + H(+)</text>
        <dbReference type="Rhea" id="RHEA:24152"/>
        <dbReference type="ChEBI" id="CHEBI:15378"/>
        <dbReference type="ChEBI" id="CHEBI:30616"/>
        <dbReference type="ChEBI" id="CHEBI:58243"/>
        <dbReference type="ChEBI" id="CHEBI:58339"/>
        <dbReference type="ChEBI" id="CHEBI:456216"/>
        <dbReference type="EC" id="2.7.1.25"/>
    </reaction>
</comment>
<evidence type="ECO:0000256" key="7">
    <source>
        <dbReference type="ARBA" id="ARBA00022840"/>
    </source>
</evidence>
<comment type="caution">
    <text evidence="8">Lacks conserved residue(s) required for the propagation of feature annotation.</text>
</comment>
<dbReference type="EMBL" id="FOZX01000004">
    <property type="protein sequence ID" value="SFS73438.1"/>
    <property type="molecule type" value="Genomic_DNA"/>
</dbReference>
<comment type="pathway">
    <text evidence="3 8">Sulfur metabolism; hydrogen sulfide biosynthesis; sulfite from sulfate: step 2/3.</text>
</comment>
<evidence type="ECO:0000256" key="5">
    <source>
        <dbReference type="ARBA" id="ARBA00022679"/>
    </source>
</evidence>
<evidence type="ECO:0000259" key="10">
    <source>
        <dbReference type="Pfam" id="PF01583"/>
    </source>
</evidence>
<dbReference type="InterPro" id="IPR050512">
    <property type="entry name" value="Sulf_AdTrans/APS_kinase"/>
</dbReference>
<reference evidence="13" key="1">
    <citation type="submission" date="2016-10" db="EMBL/GenBank/DDBJ databases">
        <authorList>
            <person name="Varghese N."/>
            <person name="Submissions S."/>
        </authorList>
    </citation>
    <scope>NUCLEOTIDE SEQUENCE [LARGE SCALE GENOMIC DNA]</scope>
    <source>
        <strain evidence="13">DSM 44771</strain>
    </source>
</reference>
<dbReference type="InterPro" id="IPR027417">
    <property type="entry name" value="P-loop_NTPase"/>
</dbReference>
<organism evidence="12 13">
    <name type="scientific">Saccharopolyspora flava</name>
    <dbReference type="NCBI Taxonomy" id="95161"/>
    <lineage>
        <taxon>Bacteria</taxon>
        <taxon>Bacillati</taxon>
        <taxon>Actinomycetota</taxon>
        <taxon>Actinomycetes</taxon>
        <taxon>Pseudonocardiales</taxon>
        <taxon>Pseudonocardiaceae</taxon>
        <taxon>Saccharopolyspora</taxon>
    </lineage>
</organism>
<keyword evidence="8" id="KW-0418">Kinase</keyword>
<dbReference type="FunFam" id="3.40.50.300:FF:000802">
    <property type="entry name" value="Sulfate adenylyltransferase"/>
    <property type="match status" value="1"/>
</dbReference>
<keyword evidence="5 8" id="KW-0808">Transferase</keyword>